<evidence type="ECO:0000256" key="4">
    <source>
        <dbReference type="ARBA" id="ARBA00013139"/>
    </source>
</evidence>
<feature type="domain" description="Chorismate-utilising enzyme C-terminal" evidence="12">
    <location>
        <begin position="521"/>
        <end position="784"/>
    </location>
</feature>
<dbReference type="SUPFAM" id="SSF56322">
    <property type="entry name" value="ADC synthase"/>
    <property type="match status" value="1"/>
</dbReference>
<dbReference type="InterPro" id="IPR005801">
    <property type="entry name" value="ADC_synthase"/>
</dbReference>
<dbReference type="Gene3D" id="3.60.120.10">
    <property type="entry name" value="Anthranilate synthase"/>
    <property type="match status" value="1"/>
</dbReference>
<dbReference type="PRINTS" id="PR00097">
    <property type="entry name" value="ANTSNTHASEII"/>
</dbReference>
<dbReference type="Gene3D" id="3.40.50.880">
    <property type="match status" value="1"/>
</dbReference>
<dbReference type="PRINTS" id="PR00096">
    <property type="entry name" value="GATASE"/>
</dbReference>
<keyword evidence="6" id="KW-0289">Folate biosynthesis</keyword>
<dbReference type="GO" id="GO:0000162">
    <property type="term" value="P:L-tryptophan biosynthetic process"/>
    <property type="evidence" value="ECO:0007669"/>
    <property type="project" value="TreeGrafter"/>
</dbReference>
<organism evidence="14 15">
    <name type="scientific">Delitschia confertaspora ATCC 74209</name>
    <dbReference type="NCBI Taxonomy" id="1513339"/>
    <lineage>
        <taxon>Eukaryota</taxon>
        <taxon>Fungi</taxon>
        <taxon>Dikarya</taxon>
        <taxon>Ascomycota</taxon>
        <taxon>Pezizomycotina</taxon>
        <taxon>Dothideomycetes</taxon>
        <taxon>Pleosporomycetidae</taxon>
        <taxon>Pleosporales</taxon>
        <taxon>Delitschiaceae</taxon>
        <taxon>Delitschia</taxon>
    </lineage>
</organism>
<feature type="region of interest" description="Disordered" evidence="10">
    <location>
        <begin position="378"/>
        <end position="404"/>
    </location>
</feature>
<dbReference type="EMBL" id="ML993928">
    <property type="protein sequence ID" value="KAF2202685.1"/>
    <property type="molecule type" value="Genomic_DNA"/>
</dbReference>
<evidence type="ECO:0000256" key="7">
    <source>
        <dbReference type="ARBA" id="ARBA00022962"/>
    </source>
</evidence>
<evidence type="ECO:0000256" key="8">
    <source>
        <dbReference type="ARBA" id="ARBA00031329"/>
    </source>
</evidence>
<evidence type="ECO:0000259" key="13">
    <source>
        <dbReference type="Pfam" id="PF04715"/>
    </source>
</evidence>
<evidence type="ECO:0000256" key="10">
    <source>
        <dbReference type="SAM" id="MobiDB-lite"/>
    </source>
</evidence>
<comment type="catalytic activity">
    <reaction evidence="1">
        <text>chorismate + L-glutamine = 4-amino-4-deoxychorismate + L-glutamate</text>
        <dbReference type="Rhea" id="RHEA:11672"/>
        <dbReference type="ChEBI" id="CHEBI:29748"/>
        <dbReference type="ChEBI" id="CHEBI:29985"/>
        <dbReference type="ChEBI" id="CHEBI:58359"/>
        <dbReference type="ChEBI" id="CHEBI:58406"/>
        <dbReference type="EC" id="2.6.1.85"/>
    </reaction>
</comment>
<dbReference type="InterPro" id="IPR015890">
    <property type="entry name" value="Chorismate_C"/>
</dbReference>
<dbReference type="InterPro" id="IPR019999">
    <property type="entry name" value="Anth_synth_I-like"/>
</dbReference>
<dbReference type="InterPro" id="IPR017926">
    <property type="entry name" value="GATASE"/>
</dbReference>
<dbReference type="NCBIfam" id="TIGR01823">
    <property type="entry name" value="PabB-fungal"/>
    <property type="match status" value="1"/>
</dbReference>
<keyword evidence="7" id="KW-0315">Glutamine amidotransferase</keyword>
<dbReference type="PANTHER" id="PTHR11236:SF18">
    <property type="entry name" value="AMINODEOXYCHORISMATE SYNTHASE"/>
    <property type="match status" value="1"/>
</dbReference>
<evidence type="ECO:0000256" key="9">
    <source>
        <dbReference type="ARBA" id="ARBA00031904"/>
    </source>
</evidence>
<evidence type="ECO:0000256" key="5">
    <source>
        <dbReference type="ARBA" id="ARBA00022679"/>
    </source>
</evidence>
<dbReference type="PANTHER" id="PTHR11236">
    <property type="entry name" value="AMINOBENZOATE/ANTHRANILATE SYNTHASE"/>
    <property type="match status" value="1"/>
</dbReference>
<comment type="caution">
    <text evidence="14">The sequence shown here is derived from an EMBL/GenBank/DDBJ whole genome shotgun (WGS) entry which is preliminary data.</text>
</comment>
<dbReference type="InterPro" id="IPR010117">
    <property type="entry name" value="PabB_fungal"/>
</dbReference>
<dbReference type="InterPro" id="IPR029062">
    <property type="entry name" value="Class_I_gatase-like"/>
</dbReference>
<evidence type="ECO:0000313" key="14">
    <source>
        <dbReference type="EMBL" id="KAF2202685.1"/>
    </source>
</evidence>
<dbReference type="InterPro" id="IPR006805">
    <property type="entry name" value="Anth_synth_I_N"/>
</dbReference>
<evidence type="ECO:0000313" key="15">
    <source>
        <dbReference type="Proteomes" id="UP000799536"/>
    </source>
</evidence>
<dbReference type="InterPro" id="IPR006221">
    <property type="entry name" value="TrpG/PapA_dom"/>
</dbReference>
<dbReference type="PROSITE" id="PS51273">
    <property type="entry name" value="GATASE_TYPE_1"/>
    <property type="match status" value="1"/>
</dbReference>
<dbReference type="GO" id="GO:0005737">
    <property type="term" value="C:cytoplasm"/>
    <property type="evidence" value="ECO:0007669"/>
    <property type="project" value="TreeGrafter"/>
</dbReference>
<gene>
    <name evidence="14" type="ORF">GQ43DRAFT_368609</name>
</gene>
<dbReference type="EC" id="2.6.1.85" evidence="4"/>
<feature type="compositionally biased region" description="Polar residues" evidence="10">
    <location>
        <begin position="378"/>
        <end position="394"/>
    </location>
</feature>
<dbReference type="OrthoDB" id="64220at2759"/>
<evidence type="ECO:0000259" key="12">
    <source>
        <dbReference type="Pfam" id="PF00425"/>
    </source>
</evidence>
<dbReference type="GO" id="GO:0008153">
    <property type="term" value="P:4-aminobenzoate biosynthetic process"/>
    <property type="evidence" value="ECO:0007669"/>
    <property type="project" value="TreeGrafter"/>
</dbReference>
<dbReference type="GO" id="GO:0046656">
    <property type="term" value="P:folic acid biosynthetic process"/>
    <property type="evidence" value="ECO:0007669"/>
    <property type="project" value="UniProtKB-KW"/>
</dbReference>
<accession>A0A9P4N0A4</accession>
<proteinExistence type="inferred from homology"/>
<dbReference type="AlphaFoldDB" id="A0A9P4N0A4"/>
<dbReference type="CDD" id="cd01743">
    <property type="entry name" value="GATase1_Anthranilate_Synthase"/>
    <property type="match status" value="1"/>
</dbReference>
<evidence type="ECO:0000259" key="11">
    <source>
        <dbReference type="Pfam" id="PF00117"/>
    </source>
</evidence>
<evidence type="ECO:0000256" key="3">
    <source>
        <dbReference type="ARBA" id="ARBA00005970"/>
    </source>
</evidence>
<keyword evidence="15" id="KW-1185">Reference proteome</keyword>
<dbReference type="SUPFAM" id="SSF52317">
    <property type="entry name" value="Class I glutamine amidotransferase-like"/>
    <property type="match status" value="1"/>
</dbReference>
<comment type="pathway">
    <text evidence="2">Cofactor biosynthesis; tetrahydrofolate biosynthesis; 4-aminobenzoate from chorismate: step 1/2.</text>
</comment>
<feature type="domain" description="Anthranilate synthase component I N-terminal" evidence="13">
    <location>
        <begin position="293"/>
        <end position="467"/>
    </location>
</feature>
<dbReference type="Pfam" id="PF04715">
    <property type="entry name" value="Anth_synt_I_N"/>
    <property type="match status" value="1"/>
</dbReference>
<dbReference type="Proteomes" id="UP000799536">
    <property type="component" value="Unassembled WGS sequence"/>
</dbReference>
<evidence type="ECO:0000256" key="6">
    <source>
        <dbReference type="ARBA" id="ARBA00022909"/>
    </source>
</evidence>
<dbReference type="PRINTS" id="PR00099">
    <property type="entry name" value="CPSGATASE"/>
</dbReference>
<evidence type="ECO:0000256" key="1">
    <source>
        <dbReference type="ARBA" id="ARBA00001000"/>
    </source>
</evidence>
<dbReference type="Pfam" id="PF00425">
    <property type="entry name" value="Chorismate_bind"/>
    <property type="match status" value="1"/>
</dbReference>
<comment type="similarity">
    <text evidence="3">In the C-terminal section; belongs to the anthranilate synthase component I family.</text>
</comment>
<feature type="domain" description="Glutamine amidotransferase" evidence="11">
    <location>
        <begin position="18"/>
        <end position="212"/>
    </location>
</feature>
<name>A0A9P4N0A4_9PLEO</name>
<reference evidence="14" key="1">
    <citation type="journal article" date="2020" name="Stud. Mycol.">
        <title>101 Dothideomycetes genomes: a test case for predicting lifestyles and emergence of pathogens.</title>
        <authorList>
            <person name="Haridas S."/>
            <person name="Albert R."/>
            <person name="Binder M."/>
            <person name="Bloem J."/>
            <person name="Labutti K."/>
            <person name="Salamov A."/>
            <person name="Andreopoulos B."/>
            <person name="Baker S."/>
            <person name="Barry K."/>
            <person name="Bills G."/>
            <person name="Bluhm B."/>
            <person name="Cannon C."/>
            <person name="Castanera R."/>
            <person name="Culley D."/>
            <person name="Daum C."/>
            <person name="Ezra D."/>
            <person name="Gonzalez J."/>
            <person name="Henrissat B."/>
            <person name="Kuo A."/>
            <person name="Liang C."/>
            <person name="Lipzen A."/>
            <person name="Lutzoni F."/>
            <person name="Magnuson J."/>
            <person name="Mondo S."/>
            <person name="Nolan M."/>
            <person name="Ohm R."/>
            <person name="Pangilinan J."/>
            <person name="Park H.-J."/>
            <person name="Ramirez L."/>
            <person name="Alfaro M."/>
            <person name="Sun H."/>
            <person name="Tritt A."/>
            <person name="Yoshinaga Y."/>
            <person name="Zwiers L.-H."/>
            <person name="Turgeon B."/>
            <person name="Goodwin S."/>
            <person name="Spatafora J."/>
            <person name="Crous P."/>
            <person name="Grigoriev I."/>
        </authorList>
    </citation>
    <scope>NUCLEOTIDE SEQUENCE</scope>
    <source>
        <strain evidence="14">ATCC 74209</strain>
    </source>
</reference>
<dbReference type="Pfam" id="PF00117">
    <property type="entry name" value="GATase"/>
    <property type="match status" value="1"/>
</dbReference>
<dbReference type="GO" id="GO:0046820">
    <property type="term" value="F:4-amino-4-deoxychorismate synthase activity"/>
    <property type="evidence" value="ECO:0007669"/>
    <property type="project" value="UniProtKB-EC"/>
</dbReference>
<keyword evidence="5" id="KW-0808">Transferase</keyword>
<evidence type="ECO:0000256" key="2">
    <source>
        <dbReference type="ARBA" id="ARBA00005009"/>
    </source>
</evidence>
<protein>
    <recommendedName>
        <fullName evidence="4">aminodeoxychorismate synthase</fullName>
        <ecNumber evidence="4">2.6.1.85</ecNumber>
    </recommendedName>
    <alternativeName>
        <fullName evidence="8">Para-aminobenzoate synthase</fullName>
    </alternativeName>
    <alternativeName>
        <fullName evidence="9">p-aminobenzoic acid synthase</fullName>
    </alternativeName>
</protein>
<sequence length="793" mass="87601">MPALLQTTPVVLGPEILFVDAFDSFTNNIIGLLEQCLHAHVTIVRIDDHEIGAQFPQYLRSFDAVIIGPGPGHPGNRQDVGLINKLWTLQESDILPIFGICLGFQSMCLAHGASMLRLPHPRHGIVSKISHGSTDIFANIGTFYATQYHSLHVDLGDVMPIGMPSTKCPSLIPLAWDLTDVSNGPILMGAKHVSKPFWGVQFHPESICTSKEAVQMISNWWTHAKAWSKMHQRLAVPENKDGACRLASSRRASSGGMHGLENHVAGLLHAMHGSIGTSKPLLRWAKHQHQSPSITPVALCEALGLHRDEVVVLDSQGHSFGRYSIIGIVIPGQTLKVTYKSWDRTLRYGTGSGDQATVQLDSIDQVWPILQTALDAYNPNQARSRPQTPESSDSTQERGMDTLVEGHPPQECPFWGGFMGYISYEAGLETIRVDLHESCAKTQIPDVNFAFVHRSIVIDHHTGSTYVQSLSPNDWGWILEAGRTIDALVYHTEVQHSSSLDQHELERRLKLATIKKPTEWAYRRKVLQCQDSLAVGDSYELCLTDETILSIPKLDSKPLDAWSLYKKLRRRNPAPFGAFLRLSSAVIVGSSPERFLRWDRAGHCQLRPIKGTVKKGPYMTREKAHAILNTSKERAENLMIVDLIRHDLSSVVGAENCKVSKLMTVEEYETVYQLVSVIEGQLPHDSEATGLDVLKASLPPGSMTGAPKKRSCEILRDLEKRPRGIYAGVLGYLDIGGAGDFSVVIRTTERLSAGRDIETWRISAGGAVTIQSTDQGEFLEMETKAESALSAFI</sequence>